<feature type="transmembrane region" description="Helical" evidence="9">
    <location>
        <begin position="272"/>
        <end position="293"/>
    </location>
</feature>
<comment type="similarity">
    <text evidence="6 9">Belongs to the steroid 5-alpha reductase family. Polyprenal reductase subfamily.</text>
</comment>
<dbReference type="InterPro" id="IPR039698">
    <property type="entry name" value="Dfg10/SRD5A3"/>
</dbReference>
<reference evidence="11" key="1">
    <citation type="submission" date="2022-11" db="EMBL/GenBank/DDBJ databases">
        <title>Centuries of genome instability and evolution in soft-shell clam transmissible cancer (bioRxiv).</title>
        <authorList>
            <person name="Hart S.F.M."/>
            <person name="Yonemitsu M.A."/>
            <person name="Giersch R.M."/>
            <person name="Beal B.F."/>
            <person name="Arriagada G."/>
            <person name="Davis B.W."/>
            <person name="Ostrander E.A."/>
            <person name="Goff S.P."/>
            <person name="Metzger M.J."/>
        </authorList>
    </citation>
    <scope>NUCLEOTIDE SEQUENCE</scope>
    <source>
        <strain evidence="11">MELC-2E11</strain>
        <tissue evidence="11">Siphon/mantle</tissue>
    </source>
</reference>
<comment type="subcellular location">
    <subcellularLocation>
        <location evidence="1">Endomembrane system</location>
        <topology evidence="1">Multi-pass membrane protein</topology>
    </subcellularLocation>
    <subcellularLocation>
        <location evidence="9">Endoplasmic reticulum membrane</location>
    </subcellularLocation>
</comment>
<evidence type="ECO:0000256" key="6">
    <source>
        <dbReference type="ARBA" id="ARBA00046320"/>
    </source>
</evidence>
<keyword evidence="5 9" id="KW-0472">Membrane</keyword>
<evidence type="ECO:0000256" key="5">
    <source>
        <dbReference type="ARBA" id="ARBA00023136"/>
    </source>
</evidence>
<evidence type="ECO:0000256" key="2">
    <source>
        <dbReference type="ARBA" id="ARBA00012522"/>
    </source>
</evidence>
<dbReference type="Proteomes" id="UP001164746">
    <property type="component" value="Chromosome 3"/>
</dbReference>
<dbReference type="EMBL" id="CP111014">
    <property type="protein sequence ID" value="WAR00008.1"/>
    <property type="molecule type" value="Genomic_DNA"/>
</dbReference>
<comment type="catalytic activity">
    <reaction evidence="8 9">
        <text>a di-trans,poly-cis-dolichal + NADP(+) = a di-trans,poly-cis-polyprenal + NADPH + H(+)</text>
        <dbReference type="Rhea" id="RHEA:80727"/>
        <dbReference type="Rhea" id="RHEA-COMP:19536"/>
        <dbReference type="Rhea" id="RHEA-COMP:19537"/>
        <dbReference type="ChEBI" id="CHEBI:15378"/>
        <dbReference type="ChEBI" id="CHEBI:57783"/>
        <dbReference type="ChEBI" id="CHEBI:58349"/>
        <dbReference type="ChEBI" id="CHEBI:231623"/>
        <dbReference type="ChEBI" id="CHEBI:231637"/>
        <dbReference type="EC" id="1.3.1.94"/>
    </reaction>
    <physiologicalReaction direction="right-to-left" evidence="8 9">
        <dbReference type="Rhea" id="RHEA:80729"/>
    </physiologicalReaction>
</comment>
<evidence type="ECO:0000256" key="3">
    <source>
        <dbReference type="ARBA" id="ARBA00022692"/>
    </source>
</evidence>
<feature type="transmembrane region" description="Helical" evidence="9">
    <location>
        <begin position="156"/>
        <end position="174"/>
    </location>
</feature>
<evidence type="ECO:0000256" key="1">
    <source>
        <dbReference type="ARBA" id="ARBA00004127"/>
    </source>
</evidence>
<dbReference type="Pfam" id="PF02544">
    <property type="entry name" value="Steroid_dh"/>
    <property type="match status" value="1"/>
</dbReference>
<feature type="domain" description="3-oxo-5-alpha-steroid 4-dehydrogenase C-terminal" evidence="10">
    <location>
        <begin position="194"/>
        <end position="312"/>
    </location>
</feature>
<dbReference type="PANTHER" id="PTHR14624">
    <property type="entry name" value="DFG10 PROTEIN"/>
    <property type="match status" value="1"/>
</dbReference>
<keyword evidence="12" id="KW-1185">Reference proteome</keyword>
<evidence type="ECO:0000313" key="11">
    <source>
        <dbReference type="EMBL" id="WAR00008.1"/>
    </source>
</evidence>
<feature type="transmembrane region" description="Helical" evidence="9">
    <location>
        <begin position="74"/>
        <end position="94"/>
    </location>
</feature>
<dbReference type="EC" id="1.3.1.94" evidence="2 9"/>
<dbReference type="InterPro" id="IPR001104">
    <property type="entry name" value="3-oxo-5_a-steroid_4-DH_C"/>
</dbReference>
<evidence type="ECO:0000256" key="7">
    <source>
        <dbReference type="ARBA" id="ARBA00047186"/>
    </source>
</evidence>
<evidence type="ECO:0000256" key="8">
    <source>
        <dbReference type="ARBA" id="ARBA00049427"/>
    </source>
</evidence>
<accession>A0ABY7DTJ8</accession>
<sequence length="312" mass="35205">MDGMIPITDETCGTNPTPTVGYQILTTALFEGKRDKSPSDLKTIHIYFGHQSNSQRLSRNFPFNDGQDTSKSHFYLGGIIWISTLLVLSLSVACQGGEFPDIVNFLIDLMRYPNVKVHGDVFPTLLVLVCSDIQVVRRFLECKLVSVYSPGGKMSIIIYLVGVCFYAALPLTTVSGTDFTQKICCASFLDDVKFYHAVGVSVFLWASWHQNRAVNQFAKLRQNKSGSVENTRHHIPHGGLFQFVSCPHYTMEIIIYLSLCIIITAFQNNMLVALFVFVLINQVVTGYFTHAWYKETFKNYPKDRKAVLPFLL</sequence>
<keyword evidence="9" id="KW-0521">NADP</keyword>
<keyword evidence="4 9" id="KW-1133">Transmembrane helix</keyword>
<proteinExistence type="inferred from homology"/>
<keyword evidence="3 9" id="KW-0812">Transmembrane</keyword>
<comment type="caution">
    <text evidence="9">Lacks conserved residue(s) required for the propagation of feature annotation.</text>
</comment>
<evidence type="ECO:0000259" key="10">
    <source>
        <dbReference type="Pfam" id="PF02544"/>
    </source>
</evidence>
<gene>
    <name evidence="11" type="ORF">MAR_024380</name>
</gene>
<comment type="pathway">
    <text evidence="9">Protein modification; protein glycosylation.</text>
</comment>
<organism evidence="11 12">
    <name type="scientific">Mya arenaria</name>
    <name type="common">Soft-shell clam</name>
    <dbReference type="NCBI Taxonomy" id="6604"/>
    <lineage>
        <taxon>Eukaryota</taxon>
        <taxon>Metazoa</taxon>
        <taxon>Spiralia</taxon>
        <taxon>Lophotrochozoa</taxon>
        <taxon>Mollusca</taxon>
        <taxon>Bivalvia</taxon>
        <taxon>Autobranchia</taxon>
        <taxon>Heteroconchia</taxon>
        <taxon>Euheterodonta</taxon>
        <taxon>Imparidentia</taxon>
        <taxon>Neoheterodontei</taxon>
        <taxon>Myida</taxon>
        <taxon>Myoidea</taxon>
        <taxon>Myidae</taxon>
        <taxon>Mya</taxon>
    </lineage>
</organism>
<evidence type="ECO:0000256" key="4">
    <source>
        <dbReference type="ARBA" id="ARBA00022989"/>
    </source>
</evidence>
<comment type="function">
    <text evidence="9">Plays a key role in early steps of protein N-linked glycosylation by being involved in the conversion of polyprenol into dolichol. Acts as a polyprenal reductase that mediates the reduction of polyprenal into dolichal in a NADP-dependent mechanism. Dolichols are required for the synthesis of dolichol-linked monosaccharides and the oligosaccharide precursor used for N-glycosylation.</text>
</comment>
<dbReference type="PANTHER" id="PTHR14624:SF0">
    <property type="entry name" value="POLYPRENOL REDUCTASE"/>
    <property type="match status" value="1"/>
</dbReference>
<dbReference type="Gene3D" id="1.20.120.1630">
    <property type="match status" value="1"/>
</dbReference>
<name>A0ABY7DTJ8_MYAAR</name>
<dbReference type="PROSITE" id="PS50244">
    <property type="entry name" value="S5A_REDUCTASE"/>
    <property type="match status" value="1"/>
</dbReference>
<evidence type="ECO:0000256" key="9">
    <source>
        <dbReference type="RuleBase" id="RU367081"/>
    </source>
</evidence>
<keyword evidence="9" id="KW-0560">Oxidoreductase</keyword>
<protein>
    <recommendedName>
        <fullName evidence="7 9">Polyprenal reductase</fullName>
        <ecNumber evidence="2 9">1.3.1.94</ecNumber>
    </recommendedName>
</protein>
<keyword evidence="9" id="KW-0256">Endoplasmic reticulum</keyword>
<evidence type="ECO:0000313" key="12">
    <source>
        <dbReference type="Proteomes" id="UP001164746"/>
    </source>
</evidence>